<protein>
    <recommendedName>
        <fullName evidence="6">Aminotransferase</fullName>
        <ecNumber evidence="6">2.6.1.-</ecNumber>
    </recommendedName>
</protein>
<keyword evidence="3 6" id="KW-0032">Aminotransferase</keyword>
<name>A0A318KL91_9FIRM</name>
<gene>
    <name evidence="8" type="ORF">DES51_11512</name>
</gene>
<dbReference type="SUPFAM" id="SSF53383">
    <property type="entry name" value="PLP-dependent transferases"/>
    <property type="match status" value="1"/>
</dbReference>
<dbReference type="InterPro" id="IPR015421">
    <property type="entry name" value="PyrdxlP-dep_Trfase_major"/>
</dbReference>
<dbReference type="PROSITE" id="PS00105">
    <property type="entry name" value="AA_TRANSFER_CLASS_1"/>
    <property type="match status" value="1"/>
</dbReference>
<dbReference type="PANTHER" id="PTHR46383">
    <property type="entry name" value="ASPARTATE AMINOTRANSFERASE"/>
    <property type="match status" value="1"/>
</dbReference>
<dbReference type="EMBL" id="QJKH01000015">
    <property type="protein sequence ID" value="PXX76035.1"/>
    <property type="molecule type" value="Genomic_DNA"/>
</dbReference>
<evidence type="ECO:0000313" key="9">
    <source>
        <dbReference type="Proteomes" id="UP000247612"/>
    </source>
</evidence>
<dbReference type="Gene3D" id="3.40.640.10">
    <property type="entry name" value="Type I PLP-dependent aspartate aminotransferase-like (Major domain)"/>
    <property type="match status" value="1"/>
</dbReference>
<dbReference type="InterPro" id="IPR015422">
    <property type="entry name" value="PyrdxlP-dep_Trfase_small"/>
</dbReference>
<dbReference type="PRINTS" id="PR00753">
    <property type="entry name" value="ACCSYNTHASE"/>
</dbReference>
<evidence type="ECO:0000256" key="1">
    <source>
        <dbReference type="ARBA" id="ARBA00001933"/>
    </source>
</evidence>
<dbReference type="CDD" id="cd00609">
    <property type="entry name" value="AAT_like"/>
    <property type="match status" value="1"/>
</dbReference>
<dbReference type="RefSeq" id="WP_022939340.1">
    <property type="nucleotide sequence ID" value="NZ_CABKRQ010000009.1"/>
</dbReference>
<comment type="cofactor">
    <cofactor evidence="1 6">
        <name>pyridoxal 5'-phosphate</name>
        <dbReference type="ChEBI" id="CHEBI:597326"/>
    </cofactor>
</comment>
<dbReference type="GO" id="GO:0006520">
    <property type="term" value="P:amino acid metabolic process"/>
    <property type="evidence" value="ECO:0007669"/>
    <property type="project" value="InterPro"/>
</dbReference>
<dbReference type="InterPro" id="IPR004839">
    <property type="entry name" value="Aminotransferase_I/II_large"/>
</dbReference>
<feature type="domain" description="Aminotransferase class I/classII large" evidence="7">
    <location>
        <begin position="29"/>
        <end position="368"/>
    </location>
</feature>
<dbReference type="FunFam" id="3.40.640.10:FF:000033">
    <property type="entry name" value="Aspartate aminotransferase"/>
    <property type="match status" value="1"/>
</dbReference>
<dbReference type="AlphaFoldDB" id="A0A318KL91"/>
<comment type="similarity">
    <text evidence="2 6">Belongs to the class-I pyridoxal-phosphate-dependent aminotransferase family.</text>
</comment>
<dbReference type="STRING" id="1034346.GCA_000313565_03064"/>
<evidence type="ECO:0000256" key="2">
    <source>
        <dbReference type="ARBA" id="ARBA00007441"/>
    </source>
</evidence>
<evidence type="ECO:0000259" key="7">
    <source>
        <dbReference type="Pfam" id="PF00155"/>
    </source>
</evidence>
<accession>A0A318KL91</accession>
<evidence type="ECO:0000313" key="8">
    <source>
        <dbReference type="EMBL" id="PXX76035.1"/>
    </source>
</evidence>
<keyword evidence="9" id="KW-1185">Reference proteome</keyword>
<evidence type="ECO:0000256" key="4">
    <source>
        <dbReference type="ARBA" id="ARBA00022679"/>
    </source>
</evidence>
<evidence type="ECO:0000256" key="3">
    <source>
        <dbReference type="ARBA" id="ARBA00022576"/>
    </source>
</evidence>
<keyword evidence="4 6" id="KW-0808">Transferase</keyword>
<dbReference type="Pfam" id="PF00155">
    <property type="entry name" value="Aminotran_1_2"/>
    <property type="match status" value="1"/>
</dbReference>
<dbReference type="GO" id="GO:0030170">
    <property type="term" value="F:pyridoxal phosphate binding"/>
    <property type="evidence" value="ECO:0007669"/>
    <property type="project" value="InterPro"/>
</dbReference>
<dbReference type="GO" id="GO:0008483">
    <property type="term" value="F:transaminase activity"/>
    <property type="evidence" value="ECO:0007669"/>
    <property type="project" value="UniProtKB-KW"/>
</dbReference>
<proteinExistence type="inferred from homology"/>
<dbReference type="InterPro" id="IPR015424">
    <property type="entry name" value="PyrdxlP-dep_Trfase"/>
</dbReference>
<evidence type="ECO:0000256" key="5">
    <source>
        <dbReference type="ARBA" id="ARBA00022898"/>
    </source>
</evidence>
<dbReference type="InterPro" id="IPR050596">
    <property type="entry name" value="AspAT/PAT-like"/>
</dbReference>
<dbReference type="Gene3D" id="3.90.1150.10">
    <property type="entry name" value="Aspartate Aminotransferase, domain 1"/>
    <property type="match status" value="1"/>
</dbReference>
<keyword evidence="5" id="KW-0663">Pyridoxal phosphate</keyword>
<organism evidence="8 9">
    <name type="scientific">Dielma fastidiosa</name>
    <dbReference type="NCBI Taxonomy" id="1034346"/>
    <lineage>
        <taxon>Bacteria</taxon>
        <taxon>Bacillati</taxon>
        <taxon>Bacillota</taxon>
        <taxon>Erysipelotrichia</taxon>
        <taxon>Erysipelotrichales</taxon>
        <taxon>Erysipelotrichaceae</taxon>
        <taxon>Dielma</taxon>
    </lineage>
</organism>
<dbReference type="InterPro" id="IPR004838">
    <property type="entry name" value="NHTrfase_class1_PyrdxlP-BS"/>
</dbReference>
<dbReference type="PANTHER" id="PTHR46383:SF3">
    <property type="entry name" value="ASPARTATE AMINOTRANSFERASE-RELATED"/>
    <property type="match status" value="1"/>
</dbReference>
<dbReference type="Proteomes" id="UP000247612">
    <property type="component" value="Unassembled WGS sequence"/>
</dbReference>
<comment type="caution">
    <text evidence="8">The sequence shown here is derived from an EMBL/GenBank/DDBJ whole genome shotgun (WGS) entry which is preliminary data.</text>
</comment>
<sequence>MLNKLKKQLHQIPVSGIRAFNEEAAAVPDCISLTLGEPAFDTPKDIKKALKQALDHNHTHYAAAMGDLDLRRKIAVYEWKNHHLLYDADEIMVCAGAADALSTALAALIDPGDEIIVPTPAYPQYEAIIKLEGGRFIPLNTQDHEFQISREELERVFSDKTKAILLNSPNNPSGCIYDQASLTLIHDFVKDKQIFVLCDDVYDRLVYDDSYNSFMQFQDLRSQLLAVKSFSKPYAMTGWRLGYLLADKKILAEIMKIHQYRFSCVNTFVQKAGIKALEIDPTEMLTVYKKHRDLAVGRLREMGLPINQPAGAFYVFPNIEEFGMDSVSFCKQMLHEARVACVPGSYFHAEGYIRISTCGSTRQLIEGLNRIEAFIYELRKNDRQL</sequence>
<dbReference type="OrthoDB" id="9802328at2"/>
<reference evidence="8 9" key="1">
    <citation type="submission" date="2018-05" db="EMBL/GenBank/DDBJ databases">
        <title>Genomic Encyclopedia of Type Strains, Phase IV (KMG-IV): sequencing the most valuable type-strain genomes for metagenomic binning, comparative biology and taxonomic classification.</title>
        <authorList>
            <person name="Goeker M."/>
        </authorList>
    </citation>
    <scope>NUCLEOTIDE SEQUENCE [LARGE SCALE GENOMIC DNA]</scope>
    <source>
        <strain evidence="8 9">JC118</strain>
    </source>
</reference>
<dbReference type="EC" id="2.6.1.-" evidence="6"/>
<evidence type="ECO:0000256" key="6">
    <source>
        <dbReference type="RuleBase" id="RU000481"/>
    </source>
</evidence>